<dbReference type="HOGENOM" id="CLU_069303_0_0_2"/>
<evidence type="ECO:0000256" key="1">
    <source>
        <dbReference type="SAM" id="Phobius"/>
    </source>
</evidence>
<dbReference type="Pfam" id="PF14258">
    <property type="entry name" value="DUF4350"/>
    <property type="match status" value="1"/>
</dbReference>
<dbReference type="KEGG" id="mok:Metok_1402"/>
<dbReference type="AlphaFoldDB" id="F8AK07"/>
<sequence length="343" mass="39340">MKIEQYILLMIILIGFISMPLVIPTIKTTQPYSVFNTKDEGCSNFLILMHREGNVKPLIYPYKDTDLKENSVLFIIGPDVDFTKDEGELLKNYVSSGNTLVIADNFNRGNSILKYMNISERFSNKPLYDIIEPIALYNGGYILLKNPTTIKDISNTNGHIIISSSASSNIINYPKPNNEKSYPLMVEKDYGNGKIILISDPNIFTNQLFNTNKKFLKTYFNYSNQHSIVYFDEYHHSDVNPQNIATIVVNSNNITPKFLSYLSIIVLIIVVILESDKLQTILINRIHNIIIDIANMVGNNKLFKYLTEENNNINDIKFYNLDDIAKKYNMDKSTLYKILSKLK</sequence>
<keyword evidence="4" id="KW-1185">Reference proteome</keyword>
<name>F8AK07_METOI</name>
<evidence type="ECO:0000259" key="2">
    <source>
        <dbReference type="Pfam" id="PF14258"/>
    </source>
</evidence>
<dbReference type="GeneID" id="10773559"/>
<accession>F8AK07</accession>
<dbReference type="STRING" id="647113.Metok_1402"/>
<keyword evidence="1" id="KW-0472">Membrane</keyword>
<evidence type="ECO:0000313" key="3">
    <source>
        <dbReference type="EMBL" id="AEH07367.1"/>
    </source>
</evidence>
<proteinExistence type="predicted"/>
<dbReference type="OrthoDB" id="372296at2157"/>
<reference evidence="3" key="1">
    <citation type="submission" date="2011-05" db="EMBL/GenBank/DDBJ databases">
        <title>Complete sequence of chromosome of Methanothermococcus okinawensis IH1.</title>
        <authorList>
            <consortium name="US DOE Joint Genome Institute"/>
            <person name="Lucas S."/>
            <person name="Han J."/>
            <person name="Lapidus A."/>
            <person name="Cheng J.-F."/>
            <person name="Goodwin L."/>
            <person name="Pitluck S."/>
            <person name="Peters L."/>
            <person name="Mikhailova N."/>
            <person name="Held B."/>
            <person name="Han C."/>
            <person name="Tapia R."/>
            <person name="Land M."/>
            <person name="Hauser L."/>
            <person name="Kyrpides N."/>
            <person name="Ivanova N."/>
            <person name="Pagani I."/>
            <person name="Sieprawska-Lupa M."/>
            <person name="Takai K."/>
            <person name="Miyazaki J."/>
            <person name="Whitman W."/>
            <person name="Woyke T."/>
        </authorList>
    </citation>
    <scope>NUCLEOTIDE SEQUENCE [LARGE SCALE GENOMIC DNA]</scope>
    <source>
        <strain evidence="3">IH1</strain>
    </source>
</reference>
<dbReference type="InterPro" id="IPR025646">
    <property type="entry name" value="DUF4350"/>
</dbReference>
<protein>
    <recommendedName>
        <fullName evidence="2">DUF4350 domain-containing protein</fullName>
    </recommendedName>
</protein>
<feature type="transmembrane region" description="Helical" evidence="1">
    <location>
        <begin position="7"/>
        <end position="26"/>
    </location>
</feature>
<dbReference type="RefSeq" id="WP_013867549.1">
    <property type="nucleotide sequence ID" value="NC_015636.1"/>
</dbReference>
<evidence type="ECO:0000313" key="4">
    <source>
        <dbReference type="Proteomes" id="UP000009296"/>
    </source>
</evidence>
<dbReference type="EMBL" id="CP002792">
    <property type="protein sequence ID" value="AEH07367.1"/>
    <property type="molecule type" value="Genomic_DNA"/>
</dbReference>
<dbReference type="eggNOG" id="arCOG01314">
    <property type="taxonomic scope" value="Archaea"/>
</dbReference>
<organism evidence="3 4">
    <name type="scientific">Methanothermococcus okinawensis (strain DSM 14208 / JCM 11175 / IH1)</name>
    <dbReference type="NCBI Taxonomy" id="647113"/>
    <lineage>
        <taxon>Archaea</taxon>
        <taxon>Methanobacteriati</taxon>
        <taxon>Methanobacteriota</taxon>
        <taxon>Methanomada group</taxon>
        <taxon>Methanococci</taxon>
        <taxon>Methanococcales</taxon>
        <taxon>Methanococcaceae</taxon>
        <taxon>Methanothermococcus</taxon>
    </lineage>
</organism>
<dbReference type="InterPro" id="IPR029062">
    <property type="entry name" value="Class_I_gatase-like"/>
</dbReference>
<keyword evidence="1" id="KW-0812">Transmembrane</keyword>
<keyword evidence="1" id="KW-1133">Transmembrane helix</keyword>
<feature type="domain" description="DUF4350" evidence="2">
    <location>
        <begin position="35"/>
        <end position="210"/>
    </location>
</feature>
<dbReference type="SUPFAM" id="SSF52317">
    <property type="entry name" value="Class I glutamine amidotransferase-like"/>
    <property type="match status" value="1"/>
</dbReference>
<gene>
    <name evidence="3" type="ordered locus">Metok_1402</name>
</gene>
<dbReference type="Proteomes" id="UP000009296">
    <property type="component" value="Chromosome"/>
</dbReference>